<keyword evidence="5" id="KW-1185">Reference proteome</keyword>
<feature type="compositionally biased region" description="Acidic residues" evidence="1">
    <location>
        <begin position="264"/>
        <end position="304"/>
    </location>
</feature>
<dbReference type="SUPFAM" id="SSF49879">
    <property type="entry name" value="SMAD/FHA domain"/>
    <property type="match status" value="1"/>
</dbReference>
<keyword evidence="2" id="KW-0472">Membrane</keyword>
<dbReference type="SMART" id="SM00240">
    <property type="entry name" value="FHA"/>
    <property type="match status" value="1"/>
</dbReference>
<feature type="region of interest" description="Disordered" evidence="1">
    <location>
        <begin position="242"/>
        <end position="419"/>
    </location>
</feature>
<feature type="compositionally biased region" description="Basic and acidic residues" evidence="1">
    <location>
        <begin position="669"/>
        <end position="685"/>
    </location>
</feature>
<evidence type="ECO:0000259" key="3">
    <source>
        <dbReference type="PROSITE" id="PS50006"/>
    </source>
</evidence>
<dbReference type="InterPro" id="IPR008984">
    <property type="entry name" value="SMAD_FHA_dom_sf"/>
</dbReference>
<feature type="domain" description="FHA" evidence="3">
    <location>
        <begin position="40"/>
        <end position="101"/>
    </location>
</feature>
<dbReference type="STRING" id="1447883.A0A2B7Y2M4"/>
<dbReference type="AlphaFoldDB" id="A0A2B7Y2M4"/>
<feature type="compositionally biased region" description="Acidic residues" evidence="1">
    <location>
        <begin position="322"/>
        <end position="334"/>
    </location>
</feature>
<keyword evidence="2" id="KW-1133">Transmembrane helix</keyword>
<feature type="compositionally biased region" description="Polar residues" evidence="1">
    <location>
        <begin position="655"/>
        <end position="664"/>
    </location>
</feature>
<organism evidence="4 5">
    <name type="scientific">Polytolypa hystricis (strain UAMH7299)</name>
    <dbReference type="NCBI Taxonomy" id="1447883"/>
    <lineage>
        <taxon>Eukaryota</taxon>
        <taxon>Fungi</taxon>
        <taxon>Dikarya</taxon>
        <taxon>Ascomycota</taxon>
        <taxon>Pezizomycotina</taxon>
        <taxon>Eurotiomycetes</taxon>
        <taxon>Eurotiomycetidae</taxon>
        <taxon>Onygenales</taxon>
        <taxon>Onygenales incertae sedis</taxon>
        <taxon>Polytolypa</taxon>
    </lineage>
</organism>
<dbReference type="InterPro" id="IPR051176">
    <property type="entry name" value="Cent_Immune-Sig_Mod"/>
</dbReference>
<name>A0A2B7Y2M4_POLH7</name>
<dbReference type="PANTHER" id="PTHR15715:SF37">
    <property type="entry name" value="LD47843P"/>
    <property type="match status" value="1"/>
</dbReference>
<feature type="region of interest" description="Disordered" evidence="1">
    <location>
        <begin position="543"/>
        <end position="693"/>
    </location>
</feature>
<evidence type="ECO:0000256" key="1">
    <source>
        <dbReference type="SAM" id="MobiDB-lite"/>
    </source>
</evidence>
<evidence type="ECO:0000256" key="2">
    <source>
        <dbReference type="SAM" id="Phobius"/>
    </source>
</evidence>
<feature type="transmembrane region" description="Helical" evidence="2">
    <location>
        <begin position="755"/>
        <end position="777"/>
    </location>
</feature>
<feature type="compositionally biased region" description="Acidic residues" evidence="1">
    <location>
        <begin position="349"/>
        <end position="359"/>
    </location>
</feature>
<keyword evidence="2" id="KW-0812">Transmembrane</keyword>
<comment type="caution">
    <text evidence="4">The sequence shown here is derived from an EMBL/GenBank/DDBJ whole genome shotgun (WGS) entry which is preliminary data.</text>
</comment>
<sequence>MERGQEEQSPTSVTVTLIPANPTDDIARRVVTLTPTYDTIAIGRSSKVETKHLVPARDNAWFDSRVMSRNHANIVLSLHKQEVCITDLGSMHGTWLNGKKLTEGNKTRLETNDVLTFGTKVTRGADSFDPLKVRLEMSWPKEESAAAAEPPKLPLRHPPNTFVVPDDDSSDSEDDMLAMGIRRHQRIREVLANSSAGSFMSNIQSAVDNTGKPIIVINDAEEEQKDGSPKRPILVEPEELEFTLHPEGPPGAKSPRSTKSTVFFEDEGREFESDGLYDVDSEEEPEEESEGEEELEGEELENGELESPPPVPDYYLQLEQYMPDEDDEEDDDFSCGDSSESVSDHILDSDIDTSDDEDSLAFTSPCSRIPREQLGSEPKADFPSTPESLTRSCAAPSIESVRNEGPATGSTQTQPMPTVVQPCNVMGRMEYRNYPPRNFTPFQPMGGPQNTTVGSTQSISCQSAEKHSIFNYPDLWDCSMPRPPSPSDKAMARPNSYSPLGAPYYGLPRSTCHWAPLSADQHPMPTVPPAMIATYTEGPFAMKDSSTHPPPPPMSGDLYSMSQTNDTHTKESSESARAASLREFARQSYPSVHTPEPPAVQLCKDIDCNKSTTDIPRPVLDPIAPSDKLKKQEYVEKRNSSANESVPGSRISVANLVSDNSKTVKGTKRKADELEKDEEMPRSEESLPDAQPRVMLADVVESESQLTNLTTDENAQEPVTVAAQSAVAASGEEPPRKRVAVEKLKAPPRSSFTRYVASALVGAVVGGVGVVAALASLPPDYFN</sequence>
<protein>
    <recommendedName>
        <fullName evidence="3">FHA domain-containing protein</fullName>
    </recommendedName>
</protein>
<gene>
    <name evidence="4" type="ORF">AJ80_05720</name>
</gene>
<dbReference type="EMBL" id="PDNA01000087">
    <property type="protein sequence ID" value="PGH14957.1"/>
    <property type="molecule type" value="Genomic_DNA"/>
</dbReference>
<feature type="compositionally biased region" description="Basic and acidic residues" evidence="1">
    <location>
        <begin position="627"/>
        <end position="639"/>
    </location>
</feature>
<dbReference type="GO" id="GO:0005737">
    <property type="term" value="C:cytoplasm"/>
    <property type="evidence" value="ECO:0007669"/>
    <property type="project" value="TreeGrafter"/>
</dbReference>
<evidence type="ECO:0000313" key="4">
    <source>
        <dbReference type="EMBL" id="PGH14957.1"/>
    </source>
</evidence>
<dbReference type="Pfam" id="PF00498">
    <property type="entry name" value="FHA"/>
    <property type="match status" value="1"/>
</dbReference>
<dbReference type="OrthoDB" id="4096268at2759"/>
<dbReference type="PANTHER" id="PTHR15715">
    <property type="entry name" value="CENTROSOMAL PROTEIN OF 170 KDA"/>
    <property type="match status" value="1"/>
</dbReference>
<accession>A0A2B7Y2M4</accession>
<evidence type="ECO:0000313" key="5">
    <source>
        <dbReference type="Proteomes" id="UP000224634"/>
    </source>
</evidence>
<dbReference type="InterPro" id="IPR000253">
    <property type="entry name" value="FHA_dom"/>
</dbReference>
<proteinExistence type="predicted"/>
<dbReference type="Gene3D" id="2.60.200.20">
    <property type="match status" value="1"/>
</dbReference>
<dbReference type="PROSITE" id="PS50006">
    <property type="entry name" value="FHA_DOMAIN"/>
    <property type="match status" value="1"/>
</dbReference>
<reference evidence="4 5" key="1">
    <citation type="submission" date="2017-10" db="EMBL/GenBank/DDBJ databases">
        <title>Comparative genomics in systemic dimorphic fungi from Ajellomycetaceae.</title>
        <authorList>
            <person name="Munoz J.F."/>
            <person name="Mcewen J.G."/>
            <person name="Clay O.K."/>
            <person name="Cuomo C.A."/>
        </authorList>
    </citation>
    <scope>NUCLEOTIDE SEQUENCE [LARGE SCALE GENOMIC DNA]</scope>
    <source>
        <strain evidence="4 5">UAMH7299</strain>
    </source>
</reference>
<dbReference type="Proteomes" id="UP000224634">
    <property type="component" value="Unassembled WGS sequence"/>
</dbReference>